<accession>A0A538SLP5</accession>
<evidence type="ECO:0008006" key="3">
    <source>
        <dbReference type="Google" id="ProtNLM"/>
    </source>
</evidence>
<dbReference type="EMBL" id="VBOS01000327">
    <property type="protein sequence ID" value="TMQ52293.1"/>
    <property type="molecule type" value="Genomic_DNA"/>
</dbReference>
<protein>
    <recommendedName>
        <fullName evidence="3">Outer membrane protein beta-barrel domain-containing protein</fullName>
    </recommendedName>
</protein>
<gene>
    <name evidence="1" type="ORF">E6K72_09370</name>
</gene>
<sequence>MGIAAGYEWLYLHAKDYRTQADTSLTYSNPAWEWYAGMGLRLSRSVRVDGEAYYNGATLGRDVFVNNQRLRETVDMNGIGVRVGLDILY</sequence>
<dbReference type="AlphaFoldDB" id="A0A538SLP5"/>
<proteinExistence type="predicted"/>
<evidence type="ECO:0000313" key="1">
    <source>
        <dbReference type="EMBL" id="TMQ52293.1"/>
    </source>
</evidence>
<reference evidence="1 2" key="1">
    <citation type="journal article" date="2019" name="Nat. Microbiol.">
        <title>Mediterranean grassland soil C-N compound turnover is dependent on rainfall and depth, and is mediated by genomically divergent microorganisms.</title>
        <authorList>
            <person name="Diamond S."/>
            <person name="Andeer P.F."/>
            <person name="Li Z."/>
            <person name="Crits-Christoph A."/>
            <person name="Burstein D."/>
            <person name="Anantharaman K."/>
            <person name="Lane K.R."/>
            <person name="Thomas B.C."/>
            <person name="Pan C."/>
            <person name="Northen T.R."/>
            <person name="Banfield J.F."/>
        </authorList>
    </citation>
    <scope>NUCLEOTIDE SEQUENCE [LARGE SCALE GENOMIC DNA]</scope>
    <source>
        <strain evidence="1">WS_2</strain>
    </source>
</reference>
<evidence type="ECO:0000313" key="2">
    <source>
        <dbReference type="Proteomes" id="UP000317716"/>
    </source>
</evidence>
<dbReference type="Proteomes" id="UP000317716">
    <property type="component" value="Unassembled WGS sequence"/>
</dbReference>
<comment type="caution">
    <text evidence="1">The sequence shown here is derived from an EMBL/GenBank/DDBJ whole genome shotgun (WGS) entry which is preliminary data.</text>
</comment>
<name>A0A538SLP5_UNCEI</name>
<organism evidence="1 2">
    <name type="scientific">Eiseniibacteriota bacterium</name>
    <dbReference type="NCBI Taxonomy" id="2212470"/>
    <lineage>
        <taxon>Bacteria</taxon>
        <taxon>Candidatus Eiseniibacteriota</taxon>
    </lineage>
</organism>